<protein>
    <submittedName>
        <fullName evidence="9">PTS sugar transporter subunit IIB</fullName>
    </submittedName>
</protein>
<keyword evidence="5" id="KW-0598">Phosphotransferase system</keyword>
<feature type="domain" description="PTS EIIB type-3" evidence="8">
    <location>
        <begin position="5"/>
        <end position="114"/>
    </location>
</feature>
<evidence type="ECO:0000313" key="9">
    <source>
        <dbReference type="EMBL" id="RSU00023.1"/>
    </source>
</evidence>
<dbReference type="PANTHER" id="PTHR34581">
    <property type="entry name" value="PTS SYSTEM N,N'-DIACETYLCHITOBIOSE-SPECIFIC EIIB COMPONENT"/>
    <property type="match status" value="1"/>
</dbReference>
<dbReference type="EMBL" id="NGJS01000002">
    <property type="protein sequence ID" value="RSU00023.1"/>
    <property type="molecule type" value="Genomic_DNA"/>
</dbReference>
<dbReference type="GO" id="GO:0016301">
    <property type="term" value="F:kinase activity"/>
    <property type="evidence" value="ECO:0007669"/>
    <property type="project" value="UniProtKB-KW"/>
</dbReference>
<dbReference type="GO" id="GO:0008982">
    <property type="term" value="F:protein-N(PI)-phosphohistidine-sugar phosphotransferase activity"/>
    <property type="evidence" value="ECO:0007669"/>
    <property type="project" value="InterPro"/>
</dbReference>
<accession>A0A430A0X0</accession>
<evidence type="ECO:0000256" key="4">
    <source>
        <dbReference type="ARBA" id="ARBA00022679"/>
    </source>
</evidence>
<dbReference type="OrthoDB" id="9808134at2"/>
<sequence>MNLDRLNILLVCNLGYSTGIMVAKMKEVAASSKKLQDVPMDIIAYPAGELREHIENYDVILVGPQIKHQFAELKKLADEHNKPIEVIDSKDYGTVNGANILKSAILLKVNHEKGN</sequence>
<evidence type="ECO:0000256" key="3">
    <source>
        <dbReference type="ARBA" id="ARBA00022597"/>
    </source>
</evidence>
<evidence type="ECO:0000259" key="8">
    <source>
        <dbReference type="PROSITE" id="PS51100"/>
    </source>
</evidence>
<dbReference type="PANTHER" id="PTHR34581:SF2">
    <property type="entry name" value="PTS SYSTEM N,N'-DIACETYLCHITOBIOSE-SPECIFIC EIIB COMPONENT"/>
    <property type="match status" value="1"/>
</dbReference>
<evidence type="ECO:0000256" key="6">
    <source>
        <dbReference type="ARBA" id="ARBA00022777"/>
    </source>
</evidence>
<keyword evidence="2" id="KW-0597">Phosphoprotein</keyword>
<gene>
    <name evidence="9" type="ORF">CBF37_01600</name>
</gene>
<dbReference type="InterPro" id="IPR003501">
    <property type="entry name" value="PTS_EIIB_2/3"/>
</dbReference>
<dbReference type="RefSeq" id="WP_125982973.1">
    <property type="nucleotide sequence ID" value="NZ_NGJS01000002.1"/>
</dbReference>
<keyword evidence="4" id="KW-0808">Transferase</keyword>
<keyword evidence="6" id="KW-0418">Kinase</keyword>
<reference evidence="9 10" key="1">
    <citation type="submission" date="2017-05" db="EMBL/GenBank/DDBJ databases">
        <title>Vagococcus spp. assemblies.</title>
        <authorList>
            <person name="Gulvik C.A."/>
        </authorList>
    </citation>
    <scope>NUCLEOTIDE SEQUENCE [LARGE SCALE GENOMIC DNA]</scope>
    <source>
        <strain evidence="9 10">SS1995</strain>
    </source>
</reference>
<evidence type="ECO:0000256" key="7">
    <source>
        <dbReference type="PROSITE-ProRule" id="PRU00423"/>
    </source>
</evidence>
<keyword evidence="1" id="KW-0813">Transport</keyword>
<dbReference type="CDD" id="cd05564">
    <property type="entry name" value="PTS_IIB_chitobiose_lichenan"/>
    <property type="match status" value="1"/>
</dbReference>
<comment type="caution">
    <text evidence="9">The sequence shown here is derived from an EMBL/GenBank/DDBJ whole genome shotgun (WGS) entry which is preliminary data.</text>
</comment>
<organism evidence="9 10">
    <name type="scientific">Vagococcus vulneris</name>
    <dbReference type="NCBI Taxonomy" id="1977869"/>
    <lineage>
        <taxon>Bacteria</taxon>
        <taxon>Bacillati</taxon>
        <taxon>Bacillota</taxon>
        <taxon>Bacilli</taxon>
        <taxon>Lactobacillales</taxon>
        <taxon>Enterococcaceae</taxon>
        <taxon>Vagococcus</taxon>
    </lineage>
</organism>
<dbReference type="PROSITE" id="PS51100">
    <property type="entry name" value="PTS_EIIB_TYPE_3"/>
    <property type="match status" value="1"/>
</dbReference>
<proteinExistence type="predicted"/>
<dbReference type="AlphaFoldDB" id="A0A430A0X0"/>
<name>A0A430A0X0_9ENTE</name>
<dbReference type="Proteomes" id="UP000287857">
    <property type="component" value="Unassembled WGS sequence"/>
</dbReference>
<evidence type="ECO:0000256" key="2">
    <source>
        <dbReference type="ARBA" id="ARBA00022553"/>
    </source>
</evidence>
<keyword evidence="10" id="KW-1185">Reference proteome</keyword>
<keyword evidence="3 9" id="KW-0762">Sugar transport</keyword>
<evidence type="ECO:0000256" key="1">
    <source>
        <dbReference type="ARBA" id="ARBA00022448"/>
    </source>
</evidence>
<dbReference type="GO" id="GO:0009401">
    <property type="term" value="P:phosphoenolpyruvate-dependent sugar phosphotransferase system"/>
    <property type="evidence" value="ECO:0007669"/>
    <property type="project" value="UniProtKB-KW"/>
</dbReference>
<dbReference type="InterPro" id="IPR036095">
    <property type="entry name" value="PTS_EIIB-like_sf"/>
</dbReference>
<dbReference type="Pfam" id="PF02302">
    <property type="entry name" value="PTS_IIB"/>
    <property type="match status" value="1"/>
</dbReference>
<dbReference type="SUPFAM" id="SSF52794">
    <property type="entry name" value="PTS system IIB component-like"/>
    <property type="match status" value="1"/>
</dbReference>
<evidence type="ECO:0000313" key="10">
    <source>
        <dbReference type="Proteomes" id="UP000287857"/>
    </source>
</evidence>
<dbReference type="InterPro" id="IPR013012">
    <property type="entry name" value="PTS_EIIB_3"/>
</dbReference>
<dbReference type="InterPro" id="IPR051819">
    <property type="entry name" value="PTS_sugar-specific_EIIB"/>
</dbReference>
<evidence type="ECO:0000256" key="5">
    <source>
        <dbReference type="ARBA" id="ARBA00022683"/>
    </source>
</evidence>
<dbReference type="Gene3D" id="3.40.50.2300">
    <property type="match status" value="1"/>
</dbReference>
<feature type="modified residue" description="Phosphocysteine; by EIIA" evidence="7">
    <location>
        <position position="12"/>
    </location>
</feature>